<sequence>MNKTLSINLSDEFYYSEERCGYYVSEEMKKIWSIELDLLKKFSDVCEKNNLNYFMDGGTLLGAVRHKGFIPWDDDADVIMPREDYNKLFKIASQEFQYPYFFQNTLTEDGFFRTHAQLRNSETTGFIQIDGEKNINKGIFIDIFVLDGIADNFIFRYLHRKEIETKKKILAYEYDRTYNELTIKGKVIYKLIHCFFKIYPFKKFFTHFNLKVLARYSGKKTKMVGDITLKWRKNVQWPRGWYEGYFYLPFENIQLRAPLFYKDVLGRQYGDYMKIPGDVTAANGRVHGDITFDPEVPYQDYCINHQDVVMRIGEKL</sequence>
<evidence type="ECO:0000259" key="1">
    <source>
        <dbReference type="Pfam" id="PF04991"/>
    </source>
</evidence>
<dbReference type="PANTHER" id="PTHR43404:SF2">
    <property type="entry name" value="LIPOPOLYSACCHARIDE CHOLINEPHOSPHOTRANSFERASE LICD"/>
    <property type="match status" value="1"/>
</dbReference>
<dbReference type="AlphaFoldDB" id="A0A0J9F1D1"/>
<dbReference type="RefSeq" id="WP_048928978.1">
    <property type="nucleotide sequence ID" value="NZ_KQ235875.1"/>
</dbReference>
<evidence type="ECO:0000313" key="2">
    <source>
        <dbReference type="EMBL" id="KMW22050.1"/>
    </source>
</evidence>
<dbReference type="Pfam" id="PF04991">
    <property type="entry name" value="LicD"/>
    <property type="match status" value="1"/>
</dbReference>
<dbReference type="GeneID" id="93163607"/>
<feature type="domain" description="LicD/FKTN/FKRP nucleotidyltransferase" evidence="1">
    <location>
        <begin position="46"/>
        <end position="270"/>
    </location>
</feature>
<name>A0A0J9F1D1_9FIRM</name>
<dbReference type="InterPro" id="IPR052942">
    <property type="entry name" value="LPS_cholinephosphotransferase"/>
</dbReference>
<organism evidence="2 3">
    <name type="scientific">[Clostridium] citroniae WAL-19142</name>
    <dbReference type="NCBI Taxonomy" id="742734"/>
    <lineage>
        <taxon>Bacteria</taxon>
        <taxon>Bacillati</taxon>
        <taxon>Bacillota</taxon>
        <taxon>Clostridia</taxon>
        <taxon>Lachnospirales</taxon>
        <taxon>Lachnospiraceae</taxon>
        <taxon>Enterocloster</taxon>
    </lineage>
</organism>
<dbReference type="PATRIC" id="fig|742734.4.peg.130"/>
<dbReference type="PANTHER" id="PTHR43404">
    <property type="entry name" value="LIPOPOLYSACCHARIDE CHOLINEPHOSPHOTRANSFERASE LICD"/>
    <property type="match status" value="1"/>
</dbReference>
<dbReference type="EMBL" id="ADLK01000012">
    <property type="protein sequence ID" value="KMW22050.1"/>
    <property type="molecule type" value="Genomic_DNA"/>
</dbReference>
<reference evidence="2 3" key="1">
    <citation type="submission" date="2011-04" db="EMBL/GenBank/DDBJ databases">
        <title>The Genome Sequence of Clostridium citroniae WAL-19142.</title>
        <authorList>
            <consortium name="The Broad Institute Genome Sequencing Platform"/>
            <person name="Earl A."/>
            <person name="Ward D."/>
            <person name="Feldgarden M."/>
            <person name="Gevers D."/>
            <person name="Warren Y.A."/>
            <person name="Tyrrell K.L."/>
            <person name="Citron D.M."/>
            <person name="Goldstein E.J."/>
            <person name="Daigneault M."/>
            <person name="Allen-Vercoe E."/>
            <person name="Young S.K."/>
            <person name="Zeng Q."/>
            <person name="Gargeya S."/>
            <person name="Fitzgerald M."/>
            <person name="Haas B."/>
            <person name="Abouelleil A."/>
            <person name="Alvarado L."/>
            <person name="Arachchi H.M."/>
            <person name="Berlin A."/>
            <person name="Brown A."/>
            <person name="Chapman S.B."/>
            <person name="Chen Z."/>
            <person name="Dunbar C."/>
            <person name="Freedman E."/>
            <person name="Gearin G."/>
            <person name="Gellesch M."/>
            <person name="Goldberg J."/>
            <person name="Griggs A."/>
            <person name="Gujja S."/>
            <person name="Heilman E.R."/>
            <person name="Heiman D."/>
            <person name="Howarth C."/>
            <person name="Larson L."/>
            <person name="Lui A."/>
            <person name="MacDonald P.J."/>
            <person name="Mehta T."/>
            <person name="Montmayeur A."/>
            <person name="Murphy C."/>
            <person name="Neiman D."/>
            <person name="Pearson M."/>
            <person name="Priest M."/>
            <person name="Roberts A."/>
            <person name="Saif S."/>
            <person name="Shea T."/>
            <person name="Shenoy N."/>
            <person name="Sisk P."/>
            <person name="Stolte C."/>
            <person name="Sykes S."/>
            <person name="White J."/>
            <person name="Yandava C."/>
            <person name="Wortman J."/>
            <person name="Nusbaum C."/>
            <person name="Birren B."/>
        </authorList>
    </citation>
    <scope>NUCLEOTIDE SEQUENCE [LARGE SCALE GENOMIC DNA]</scope>
    <source>
        <strain evidence="2 3">WAL-19142</strain>
    </source>
</reference>
<proteinExistence type="predicted"/>
<evidence type="ECO:0000313" key="3">
    <source>
        <dbReference type="Proteomes" id="UP000037392"/>
    </source>
</evidence>
<gene>
    <name evidence="2" type="ORF">HMPREF9470_00124</name>
</gene>
<dbReference type="InterPro" id="IPR007074">
    <property type="entry name" value="LicD/FKTN/FKRP_NTP_transf"/>
</dbReference>
<dbReference type="GO" id="GO:0009100">
    <property type="term" value="P:glycoprotein metabolic process"/>
    <property type="evidence" value="ECO:0007669"/>
    <property type="project" value="UniProtKB-ARBA"/>
</dbReference>
<accession>A0A0J9F1D1</accession>
<comment type="caution">
    <text evidence="2">The sequence shown here is derived from an EMBL/GenBank/DDBJ whole genome shotgun (WGS) entry which is preliminary data.</text>
</comment>
<dbReference type="Proteomes" id="UP000037392">
    <property type="component" value="Unassembled WGS sequence"/>
</dbReference>
<protein>
    <recommendedName>
        <fullName evidence="1">LicD/FKTN/FKRP nucleotidyltransferase domain-containing protein</fullName>
    </recommendedName>
</protein>